<evidence type="ECO:0000256" key="2">
    <source>
        <dbReference type="ARBA" id="ARBA00022517"/>
    </source>
</evidence>
<dbReference type="InterPro" id="IPR036322">
    <property type="entry name" value="WD40_repeat_dom_sf"/>
</dbReference>
<proteinExistence type="predicted"/>
<dbReference type="GO" id="GO:0032040">
    <property type="term" value="C:small-subunit processome"/>
    <property type="evidence" value="ECO:0007669"/>
    <property type="project" value="InterPro"/>
</dbReference>
<dbReference type="Pfam" id="PF23769">
    <property type="entry name" value="Beta-prop_WDR75_2nd"/>
    <property type="match status" value="1"/>
</dbReference>
<evidence type="ECO:0000256" key="3">
    <source>
        <dbReference type="ARBA" id="ARBA00022552"/>
    </source>
</evidence>
<dbReference type="GO" id="GO:0003723">
    <property type="term" value="F:RNA binding"/>
    <property type="evidence" value="ECO:0007669"/>
    <property type="project" value="InterPro"/>
</dbReference>
<keyword evidence="4" id="KW-0853">WD repeat</keyword>
<gene>
    <name evidence="9" type="ORF">OTI717_LOCUS30696</name>
</gene>
<dbReference type="EMBL" id="CAJOAX010008380">
    <property type="protein sequence ID" value="CAF4032152.1"/>
    <property type="molecule type" value="Genomic_DNA"/>
</dbReference>
<keyword evidence="3" id="KW-0698">rRNA processing</keyword>
<dbReference type="Proteomes" id="UP000663823">
    <property type="component" value="Unassembled WGS sequence"/>
</dbReference>
<dbReference type="InterPro" id="IPR057644">
    <property type="entry name" value="Beta-prop_WDR75_2nd"/>
</dbReference>
<evidence type="ECO:0000256" key="6">
    <source>
        <dbReference type="ARBA" id="ARBA00023163"/>
    </source>
</evidence>
<protein>
    <recommendedName>
        <fullName evidence="8">WD repeat-containing protein 75 second beta-propeller domain-containing protein</fullName>
    </recommendedName>
</protein>
<dbReference type="InterPro" id="IPR053826">
    <property type="entry name" value="WDR75"/>
</dbReference>
<keyword evidence="6" id="KW-0804">Transcription</keyword>
<dbReference type="PANTHER" id="PTHR44215:SF1">
    <property type="entry name" value="WD REPEAT-CONTAINING PROTEIN 75"/>
    <property type="match status" value="1"/>
</dbReference>
<comment type="subcellular location">
    <subcellularLocation>
        <location evidence="1">Nucleus</location>
        <location evidence="1">Nucleolus</location>
    </subcellularLocation>
</comment>
<dbReference type="InterPro" id="IPR015943">
    <property type="entry name" value="WD40/YVTN_repeat-like_dom_sf"/>
</dbReference>
<evidence type="ECO:0000313" key="9">
    <source>
        <dbReference type="EMBL" id="CAF4032152.1"/>
    </source>
</evidence>
<dbReference type="AlphaFoldDB" id="A0A819QWT5"/>
<sequence>IHAFNCQQALVMNSGKPDYLQFTSIDNGKLLYNLDIVGENYVSPNEIAEQCIFTDIKRLTIDPTDTWLVTFEEHFGNFYQTNNQFELNTSITYPHGQETLNQMLFHPNKLELAITGNDGFVKVWTFVQENPITKRVSHWRCLSGHTHRSYSSFALCYYKLSTSENINLCCSFEHLVTVWIDTINDLNEESRYEYSRCFAHIDRKNPVEHVIYNCDKILVCHKTLANLWNCLNGQFIKSFSWHVHAFAKNPRSSFIALFDKSFLHFYSFSDGKCHSRKGSLFRRVTAAAYIPNDKPSSFVPL</sequence>
<dbReference type="Gene3D" id="2.130.10.10">
    <property type="entry name" value="YVTN repeat-like/Quinoprotein amine dehydrogenase"/>
    <property type="match status" value="1"/>
</dbReference>
<name>A0A819QWT5_9BILA</name>
<keyword evidence="5" id="KW-0677">Repeat</keyword>
<evidence type="ECO:0000313" key="10">
    <source>
        <dbReference type="Proteomes" id="UP000663823"/>
    </source>
</evidence>
<evidence type="ECO:0000256" key="5">
    <source>
        <dbReference type="ARBA" id="ARBA00022737"/>
    </source>
</evidence>
<reference evidence="9" key="1">
    <citation type="submission" date="2021-02" db="EMBL/GenBank/DDBJ databases">
        <authorList>
            <person name="Nowell W R."/>
        </authorList>
    </citation>
    <scope>NUCLEOTIDE SEQUENCE</scope>
</reference>
<dbReference type="SUPFAM" id="SSF50978">
    <property type="entry name" value="WD40 repeat-like"/>
    <property type="match status" value="1"/>
</dbReference>
<feature type="domain" description="WD repeat-containing protein 75 second beta-propeller" evidence="8">
    <location>
        <begin position="8"/>
        <end position="297"/>
    </location>
</feature>
<dbReference type="GO" id="GO:2000234">
    <property type="term" value="P:positive regulation of rRNA processing"/>
    <property type="evidence" value="ECO:0007669"/>
    <property type="project" value="TreeGrafter"/>
</dbReference>
<comment type="caution">
    <text evidence="9">The sequence shown here is derived from an EMBL/GenBank/DDBJ whole genome shotgun (WGS) entry which is preliminary data.</text>
</comment>
<organism evidence="9 10">
    <name type="scientific">Rotaria sordida</name>
    <dbReference type="NCBI Taxonomy" id="392033"/>
    <lineage>
        <taxon>Eukaryota</taxon>
        <taxon>Metazoa</taxon>
        <taxon>Spiralia</taxon>
        <taxon>Gnathifera</taxon>
        <taxon>Rotifera</taxon>
        <taxon>Eurotatoria</taxon>
        <taxon>Bdelloidea</taxon>
        <taxon>Philodinida</taxon>
        <taxon>Philodinidae</taxon>
        <taxon>Rotaria</taxon>
    </lineage>
</organism>
<accession>A0A819QWT5</accession>
<dbReference type="GO" id="GO:0045943">
    <property type="term" value="P:positive regulation of transcription by RNA polymerase I"/>
    <property type="evidence" value="ECO:0007669"/>
    <property type="project" value="InterPro"/>
</dbReference>
<feature type="non-terminal residue" evidence="9">
    <location>
        <position position="1"/>
    </location>
</feature>
<evidence type="ECO:0000256" key="7">
    <source>
        <dbReference type="ARBA" id="ARBA00023242"/>
    </source>
</evidence>
<evidence type="ECO:0000256" key="4">
    <source>
        <dbReference type="ARBA" id="ARBA00022574"/>
    </source>
</evidence>
<dbReference type="GO" id="GO:0006364">
    <property type="term" value="P:rRNA processing"/>
    <property type="evidence" value="ECO:0007669"/>
    <property type="project" value="UniProtKB-KW"/>
</dbReference>
<evidence type="ECO:0000256" key="1">
    <source>
        <dbReference type="ARBA" id="ARBA00004604"/>
    </source>
</evidence>
<keyword evidence="2" id="KW-0690">Ribosome biogenesis</keyword>
<dbReference type="PANTHER" id="PTHR44215">
    <property type="entry name" value="WD REPEAT-CONTAINING PROTEIN 75"/>
    <property type="match status" value="1"/>
</dbReference>
<evidence type="ECO:0000259" key="8">
    <source>
        <dbReference type="Pfam" id="PF23769"/>
    </source>
</evidence>
<keyword evidence="7" id="KW-0539">Nucleus</keyword>